<keyword evidence="4 8" id="KW-0732">Signal</keyword>
<gene>
    <name evidence="10" type="ORF">PN838_08290</name>
</gene>
<reference evidence="10 11" key="1">
    <citation type="submission" date="2023-01" db="EMBL/GenBank/DDBJ databases">
        <title>Psychrosphaera sp. nov., isolated from marine algae.</title>
        <authorList>
            <person name="Bayburt H."/>
            <person name="Choi B.J."/>
            <person name="Kim J.M."/>
            <person name="Choi D.G."/>
            <person name="Jeon C.O."/>
        </authorList>
    </citation>
    <scope>NUCLEOTIDE SEQUENCE [LARGE SCALE GENOMIC DNA]</scope>
    <source>
        <strain evidence="10 11">G1-22</strain>
    </source>
</reference>
<dbReference type="InterPro" id="IPR050738">
    <property type="entry name" value="Sulfatase"/>
</dbReference>
<dbReference type="InterPro" id="IPR000917">
    <property type="entry name" value="Sulfatase_N"/>
</dbReference>
<comment type="cofactor">
    <cofactor evidence="1">
        <name>Ca(2+)</name>
        <dbReference type="ChEBI" id="CHEBI:29108"/>
    </cofactor>
</comment>
<organism evidence="10 11">
    <name type="scientific">Psychrosphaera algicola</name>
    <dbReference type="NCBI Taxonomy" id="3023714"/>
    <lineage>
        <taxon>Bacteria</taxon>
        <taxon>Pseudomonadati</taxon>
        <taxon>Pseudomonadota</taxon>
        <taxon>Gammaproteobacteria</taxon>
        <taxon>Alteromonadales</taxon>
        <taxon>Pseudoalteromonadaceae</taxon>
        <taxon>Psychrosphaera</taxon>
    </lineage>
</organism>
<evidence type="ECO:0000313" key="11">
    <source>
        <dbReference type="Proteomes" id="UP001528411"/>
    </source>
</evidence>
<dbReference type="Proteomes" id="UP001528411">
    <property type="component" value="Unassembled WGS sequence"/>
</dbReference>
<evidence type="ECO:0000256" key="1">
    <source>
        <dbReference type="ARBA" id="ARBA00001913"/>
    </source>
</evidence>
<proteinExistence type="inferred from homology"/>
<dbReference type="PANTHER" id="PTHR42693:SF42">
    <property type="entry name" value="ARYLSULFATASE G"/>
    <property type="match status" value="1"/>
</dbReference>
<name>A0ABT5FDT4_9GAMM</name>
<protein>
    <submittedName>
        <fullName evidence="10">Sulfatase-like hydrolase/transferase</fullName>
    </submittedName>
</protein>
<evidence type="ECO:0000256" key="5">
    <source>
        <dbReference type="ARBA" id="ARBA00022801"/>
    </source>
</evidence>
<evidence type="ECO:0000256" key="2">
    <source>
        <dbReference type="ARBA" id="ARBA00008779"/>
    </source>
</evidence>
<evidence type="ECO:0000256" key="3">
    <source>
        <dbReference type="ARBA" id="ARBA00022723"/>
    </source>
</evidence>
<keyword evidence="3" id="KW-0479">Metal-binding</keyword>
<feature type="domain" description="Sulfatase N-terminal" evidence="9">
    <location>
        <begin position="24"/>
        <end position="97"/>
    </location>
</feature>
<dbReference type="PANTHER" id="PTHR42693">
    <property type="entry name" value="ARYLSULFATASE FAMILY MEMBER"/>
    <property type="match status" value="1"/>
</dbReference>
<evidence type="ECO:0000259" key="9">
    <source>
        <dbReference type="Pfam" id="PF00884"/>
    </source>
</evidence>
<feature type="region of interest" description="Disordered" evidence="7">
    <location>
        <begin position="87"/>
        <end position="106"/>
    </location>
</feature>
<comment type="caution">
    <text evidence="10">The sequence shown here is derived from an EMBL/GenBank/DDBJ whole genome shotgun (WGS) entry which is preliminary data.</text>
</comment>
<dbReference type="SUPFAM" id="SSF53649">
    <property type="entry name" value="Alkaline phosphatase-like"/>
    <property type="match status" value="1"/>
</dbReference>
<dbReference type="RefSeq" id="WP_272180347.1">
    <property type="nucleotide sequence ID" value="NZ_JAQOMS010000002.1"/>
</dbReference>
<comment type="similarity">
    <text evidence="2">Belongs to the sulfatase family.</text>
</comment>
<dbReference type="EMBL" id="JAQOMS010000002">
    <property type="protein sequence ID" value="MDC2888772.1"/>
    <property type="molecule type" value="Genomic_DNA"/>
</dbReference>
<feature type="chain" id="PRO_5046704457" evidence="8">
    <location>
        <begin position="21"/>
        <end position="106"/>
    </location>
</feature>
<evidence type="ECO:0000256" key="4">
    <source>
        <dbReference type="ARBA" id="ARBA00022729"/>
    </source>
</evidence>
<keyword evidence="11" id="KW-1185">Reference proteome</keyword>
<dbReference type="InterPro" id="IPR017850">
    <property type="entry name" value="Alkaline_phosphatase_core_sf"/>
</dbReference>
<accession>A0ABT5FDT4</accession>
<evidence type="ECO:0000256" key="6">
    <source>
        <dbReference type="ARBA" id="ARBA00022837"/>
    </source>
</evidence>
<evidence type="ECO:0000313" key="10">
    <source>
        <dbReference type="EMBL" id="MDC2888772.1"/>
    </source>
</evidence>
<keyword evidence="6" id="KW-0106">Calcium</keyword>
<evidence type="ECO:0000256" key="7">
    <source>
        <dbReference type="SAM" id="MobiDB-lite"/>
    </source>
</evidence>
<dbReference type="Gene3D" id="3.40.720.10">
    <property type="entry name" value="Alkaline Phosphatase, subunit A"/>
    <property type="match status" value="1"/>
</dbReference>
<keyword evidence="5" id="KW-0378">Hydrolase</keyword>
<feature type="signal peptide" evidence="8">
    <location>
        <begin position="1"/>
        <end position="20"/>
    </location>
</feature>
<dbReference type="Pfam" id="PF00884">
    <property type="entry name" value="Sulfatase"/>
    <property type="match status" value="1"/>
</dbReference>
<sequence>MRTLSIVSFFLSICCFNAYSAQTPNVVMIVVDDLGWADVGYNDHSGVFQTPNIDALSTKGLTFTDAYAGAANCAPSRAVLMSGQYSPRHGVYTVSPSTRGNEKHVS</sequence>
<evidence type="ECO:0000256" key="8">
    <source>
        <dbReference type="SAM" id="SignalP"/>
    </source>
</evidence>